<organism evidence="4 5">
    <name type="scientific">Paractinoplanes durhamensis</name>
    <dbReference type="NCBI Taxonomy" id="113563"/>
    <lineage>
        <taxon>Bacteria</taxon>
        <taxon>Bacillati</taxon>
        <taxon>Actinomycetota</taxon>
        <taxon>Actinomycetes</taxon>
        <taxon>Micromonosporales</taxon>
        <taxon>Micromonosporaceae</taxon>
        <taxon>Paractinoplanes</taxon>
    </lineage>
</organism>
<evidence type="ECO:0000313" key="5">
    <source>
        <dbReference type="Proteomes" id="UP000637628"/>
    </source>
</evidence>
<keyword evidence="5" id="KW-1185">Reference proteome</keyword>
<dbReference type="InterPro" id="IPR016047">
    <property type="entry name" value="M23ase_b-sheet_dom"/>
</dbReference>
<keyword evidence="1 2" id="KW-0732">Signal</keyword>
<name>A0ABQ3YMU7_9ACTN</name>
<evidence type="ECO:0000256" key="1">
    <source>
        <dbReference type="ARBA" id="ARBA00022729"/>
    </source>
</evidence>
<evidence type="ECO:0000313" key="4">
    <source>
        <dbReference type="EMBL" id="GID98904.1"/>
    </source>
</evidence>
<feature type="domain" description="M23ase beta-sheet core" evidence="3">
    <location>
        <begin position="52"/>
        <end position="146"/>
    </location>
</feature>
<feature type="signal peptide" evidence="2">
    <location>
        <begin position="1"/>
        <end position="22"/>
    </location>
</feature>
<dbReference type="Gene3D" id="2.70.70.10">
    <property type="entry name" value="Glucose Permease (Domain IIA)"/>
    <property type="match status" value="1"/>
</dbReference>
<dbReference type="EMBL" id="BOML01000003">
    <property type="protein sequence ID" value="GID98904.1"/>
    <property type="molecule type" value="Genomic_DNA"/>
</dbReference>
<sequence length="169" mass="17450">MPFTLLFVAVLGLLPTFLEAPAAALPAPFAWPVTPAQVTRRFDLPPQRWLPGHRGVDLGAPPGAVVRSAGAGRVSFVGVVAGVGVVSVSHAGGLRTTYQPVAASVAVGDQVATGDQLGLLDGGHPGCSETACLHWGLLRGRVYLDPLALLGLGRVRLLPLDGAQRSVQR</sequence>
<accession>A0ABQ3YMU7</accession>
<dbReference type="Pfam" id="PF01551">
    <property type="entry name" value="Peptidase_M23"/>
    <property type="match status" value="1"/>
</dbReference>
<dbReference type="RefSeq" id="WP_203724335.1">
    <property type="nucleotide sequence ID" value="NZ_BAAATX010000008.1"/>
</dbReference>
<evidence type="ECO:0000259" key="3">
    <source>
        <dbReference type="Pfam" id="PF01551"/>
    </source>
</evidence>
<reference evidence="4 5" key="1">
    <citation type="submission" date="2021-01" db="EMBL/GenBank/DDBJ databases">
        <title>Whole genome shotgun sequence of Actinoplanes durhamensis NBRC 14914.</title>
        <authorList>
            <person name="Komaki H."/>
            <person name="Tamura T."/>
        </authorList>
    </citation>
    <scope>NUCLEOTIDE SEQUENCE [LARGE SCALE GENOMIC DNA]</scope>
    <source>
        <strain evidence="4 5">NBRC 14914</strain>
    </source>
</reference>
<comment type="caution">
    <text evidence="4">The sequence shown here is derived from an EMBL/GenBank/DDBJ whole genome shotgun (WGS) entry which is preliminary data.</text>
</comment>
<dbReference type="InterPro" id="IPR050570">
    <property type="entry name" value="Cell_wall_metabolism_enzyme"/>
</dbReference>
<gene>
    <name evidence="4" type="ORF">Adu01nite_02550</name>
</gene>
<evidence type="ECO:0000256" key="2">
    <source>
        <dbReference type="SAM" id="SignalP"/>
    </source>
</evidence>
<feature type="chain" id="PRO_5045479588" description="M23ase beta-sheet core domain-containing protein" evidence="2">
    <location>
        <begin position="23"/>
        <end position="169"/>
    </location>
</feature>
<dbReference type="InterPro" id="IPR011055">
    <property type="entry name" value="Dup_hybrid_motif"/>
</dbReference>
<dbReference type="PANTHER" id="PTHR21666:SF289">
    <property type="entry name" value="L-ALA--D-GLU ENDOPEPTIDASE"/>
    <property type="match status" value="1"/>
</dbReference>
<dbReference type="CDD" id="cd12797">
    <property type="entry name" value="M23_peptidase"/>
    <property type="match status" value="1"/>
</dbReference>
<dbReference type="PANTHER" id="PTHR21666">
    <property type="entry name" value="PEPTIDASE-RELATED"/>
    <property type="match status" value="1"/>
</dbReference>
<proteinExistence type="predicted"/>
<dbReference type="Proteomes" id="UP000637628">
    <property type="component" value="Unassembled WGS sequence"/>
</dbReference>
<protein>
    <recommendedName>
        <fullName evidence="3">M23ase beta-sheet core domain-containing protein</fullName>
    </recommendedName>
</protein>
<dbReference type="SUPFAM" id="SSF51261">
    <property type="entry name" value="Duplicated hybrid motif"/>
    <property type="match status" value="1"/>
</dbReference>